<gene>
    <name evidence="7" type="ORF">GCM10023313_31020</name>
</gene>
<evidence type="ECO:0000256" key="3">
    <source>
        <dbReference type="ARBA" id="ARBA00022692"/>
    </source>
</evidence>
<dbReference type="Proteomes" id="UP001501436">
    <property type="component" value="Unassembled WGS sequence"/>
</dbReference>
<keyword evidence="3 6" id="KW-0812">Transmembrane</keyword>
<reference evidence="8" key="1">
    <citation type="journal article" date="2019" name="Int. J. Syst. Evol. Microbiol.">
        <title>The Global Catalogue of Microorganisms (GCM) 10K type strain sequencing project: providing services to taxonomists for standard genome sequencing and annotation.</title>
        <authorList>
            <consortium name="The Broad Institute Genomics Platform"/>
            <consortium name="The Broad Institute Genome Sequencing Center for Infectious Disease"/>
            <person name="Wu L."/>
            <person name="Ma J."/>
        </authorList>
    </citation>
    <scope>NUCLEOTIDE SEQUENCE [LARGE SCALE GENOMIC DNA]</scope>
    <source>
        <strain evidence="8">JCM 18283</strain>
    </source>
</reference>
<dbReference type="PANTHER" id="PTHR23291">
    <property type="entry name" value="BAX INHIBITOR-RELATED"/>
    <property type="match status" value="1"/>
</dbReference>
<organism evidence="7 8">
    <name type="scientific">Mucilaginibacter defluvii</name>
    <dbReference type="NCBI Taxonomy" id="1196019"/>
    <lineage>
        <taxon>Bacteria</taxon>
        <taxon>Pseudomonadati</taxon>
        <taxon>Bacteroidota</taxon>
        <taxon>Sphingobacteriia</taxon>
        <taxon>Sphingobacteriales</taxon>
        <taxon>Sphingobacteriaceae</taxon>
        <taxon>Mucilaginibacter</taxon>
    </lineage>
</organism>
<evidence type="ECO:0000256" key="2">
    <source>
        <dbReference type="ARBA" id="ARBA00010350"/>
    </source>
</evidence>
<feature type="transmembrane region" description="Helical" evidence="6">
    <location>
        <begin position="150"/>
        <end position="170"/>
    </location>
</feature>
<feature type="transmembrane region" description="Helical" evidence="6">
    <location>
        <begin position="122"/>
        <end position="143"/>
    </location>
</feature>
<keyword evidence="5 6" id="KW-0472">Membrane</keyword>
<evidence type="ECO:0000256" key="6">
    <source>
        <dbReference type="RuleBase" id="RU004379"/>
    </source>
</evidence>
<feature type="transmembrane region" description="Helical" evidence="6">
    <location>
        <begin position="217"/>
        <end position="239"/>
    </location>
</feature>
<keyword evidence="8" id="KW-1185">Reference proteome</keyword>
<dbReference type="PANTHER" id="PTHR23291:SF50">
    <property type="entry name" value="PROTEIN LIFEGUARD 4"/>
    <property type="match status" value="1"/>
</dbReference>
<comment type="caution">
    <text evidence="7">The sequence shown here is derived from an EMBL/GenBank/DDBJ whole genome shotgun (WGS) entry which is preliminary data.</text>
</comment>
<keyword evidence="4 6" id="KW-1133">Transmembrane helix</keyword>
<name>A0ABP9G059_9SPHI</name>
<feature type="transmembrane region" description="Helical" evidence="6">
    <location>
        <begin position="67"/>
        <end position="87"/>
    </location>
</feature>
<accession>A0ABP9G059</accession>
<evidence type="ECO:0000256" key="4">
    <source>
        <dbReference type="ARBA" id="ARBA00022989"/>
    </source>
</evidence>
<comment type="subcellular location">
    <subcellularLocation>
        <location evidence="1">Membrane</location>
        <topology evidence="1">Multi-pass membrane protein</topology>
    </subcellularLocation>
</comment>
<dbReference type="Pfam" id="PF01027">
    <property type="entry name" value="Bax1-I"/>
    <property type="match status" value="1"/>
</dbReference>
<dbReference type="EMBL" id="BAABJI010000002">
    <property type="protein sequence ID" value="GAA4924430.1"/>
    <property type="molecule type" value="Genomic_DNA"/>
</dbReference>
<dbReference type="RefSeq" id="WP_345332272.1">
    <property type="nucleotide sequence ID" value="NZ_BAABJI010000002.1"/>
</dbReference>
<protein>
    <submittedName>
        <fullName evidence="7">Bax inhibitor-1/YccA family protein</fullName>
    </submittedName>
</protein>
<evidence type="ECO:0000313" key="8">
    <source>
        <dbReference type="Proteomes" id="UP001501436"/>
    </source>
</evidence>
<evidence type="ECO:0000256" key="5">
    <source>
        <dbReference type="ARBA" id="ARBA00023136"/>
    </source>
</evidence>
<feature type="transmembrane region" description="Helical" evidence="6">
    <location>
        <begin position="25"/>
        <end position="47"/>
    </location>
</feature>
<dbReference type="CDD" id="cd10432">
    <property type="entry name" value="BI-1-like_bacterial"/>
    <property type="match status" value="1"/>
</dbReference>
<dbReference type="InterPro" id="IPR006214">
    <property type="entry name" value="Bax_inhibitor_1-related"/>
</dbReference>
<feature type="transmembrane region" description="Helical" evidence="6">
    <location>
        <begin position="176"/>
        <end position="196"/>
    </location>
</feature>
<evidence type="ECO:0000256" key="1">
    <source>
        <dbReference type="ARBA" id="ARBA00004141"/>
    </source>
</evidence>
<sequence length="246" mass="26919">MQDNTQPYVYNNVIEIEDAAASRRFIANVFMWMFVALGLSAGLAWIFGHDITLFKLLVDLETGQRTGLGTVVMFLPLAFVLVMSFGMNKLNYPLLIVLFVAFALAMGLSLSFIFAAYAETTIAGVFITTSVVFGVMAVAGYITNQDLTKFGSILTMLLVGVVVASLVNWFMRSEGLSQIITYVGVAVFVGLTAYDVQKLKRIGSGMEYGQASTKKMAVMGALTLYLDFINLFLLLLRLFGGGRRSN</sequence>
<evidence type="ECO:0000313" key="7">
    <source>
        <dbReference type="EMBL" id="GAA4924430.1"/>
    </source>
</evidence>
<proteinExistence type="inferred from homology"/>
<feature type="transmembrane region" description="Helical" evidence="6">
    <location>
        <begin position="94"/>
        <end position="116"/>
    </location>
</feature>
<comment type="similarity">
    <text evidence="2 6">Belongs to the BI1 family.</text>
</comment>